<dbReference type="Proteomes" id="UP000193719">
    <property type="component" value="Unassembled WGS sequence"/>
</dbReference>
<comment type="subcellular location">
    <subcellularLocation>
        <location evidence="1">Membrane</location>
        <topology evidence="1">Multi-pass membrane protein</topology>
    </subcellularLocation>
</comment>
<feature type="transmembrane region" description="Helical" evidence="6">
    <location>
        <begin position="381"/>
        <end position="404"/>
    </location>
</feature>
<dbReference type="AlphaFoldDB" id="A0A1Y1VHE3"/>
<evidence type="ECO:0000313" key="7">
    <source>
        <dbReference type="EMBL" id="ORX54880.1"/>
    </source>
</evidence>
<dbReference type="GO" id="GO:0015165">
    <property type="term" value="F:pyrimidine nucleotide-sugar transmembrane transporter activity"/>
    <property type="evidence" value="ECO:0007669"/>
    <property type="project" value="InterPro"/>
</dbReference>
<evidence type="ECO:0000256" key="2">
    <source>
        <dbReference type="ARBA" id="ARBA00022692"/>
    </source>
</evidence>
<evidence type="ECO:0000256" key="6">
    <source>
        <dbReference type="SAM" id="Phobius"/>
    </source>
</evidence>
<evidence type="ECO:0000256" key="1">
    <source>
        <dbReference type="ARBA" id="ARBA00004141"/>
    </source>
</evidence>
<organism evidence="7 8">
    <name type="scientific">Piromyces finnis</name>
    <dbReference type="NCBI Taxonomy" id="1754191"/>
    <lineage>
        <taxon>Eukaryota</taxon>
        <taxon>Fungi</taxon>
        <taxon>Fungi incertae sedis</taxon>
        <taxon>Chytridiomycota</taxon>
        <taxon>Chytridiomycota incertae sedis</taxon>
        <taxon>Neocallimastigomycetes</taxon>
        <taxon>Neocallimastigales</taxon>
        <taxon>Neocallimastigaceae</taxon>
        <taxon>Piromyces</taxon>
    </lineage>
</organism>
<dbReference type="Pfam" id="PF04142">
    <property type="entry name" value="Nuc_sug_transp"/>
    <property type="match status" value="1"/>
</dbReference>
<dbReference type="PIRSF" id="PIRSF036436">
    <property type="entry name" value="UCP036436"/>
    <property type="match status" value="1"/>
</dbReference>
<dbReference type="SUPFAM" id="SSF103481">
    <property type="entry name" value="Multidrug resistance efflux transporter EmrE"/>
    <property type="match status" value="1"/>
</dbReference>
<feature type="transmembrane region" description="Helical" evidence="6">
    <location>
        <begin position="324"/>
        <end position="344"/>
    </location>
</feature>
<evidence type="ECO:0000313" key="8">
    <source>
        <dbReference type="Proteomes" id="UP000193719"/>
    </source>
</evidence>
<evidence type="ECO:0000256" key="3">
    <source>
        <dbReference type="ARBA" id="ARBA00022989"/>
    </source>
</evidence>
<accession>A0A1Y1VHE3</accession>
<feature type="transmembrane region" description="Helical" evidence="6">
    <location>
        <begin position="284"/>
        <end position="304"/>
    </location>
</feature>
<sequence length="444" mass="50166">MSFNKYTTFLVSGMLITGACNTLLNKLQDKQCVKDCNTNNPKLFEQPVLQTLNMFMGEACCLIASYIIEYYSRKKYARIDSDENIPPNNEVYYNYSDTENINTDKSSQPENNINIYNSEPETDTIVSESINKTVLYGKSTLLLWLPSILDICGTTLMNVGLIYVAASVYQMLRGAVVIFTGFFSVVFLKRKLNSSQWISLVLVMMGVSIVGMSNIITKSHQSPLPINEENESVNPFKHATSKNILGVLMVILAQIFTALQFIIEEKIMSRYEISPLKTVGYEGSFGLFTVLAAIPFLYLFIGRYHQGGFFDIPDGFSQIINSNSILVISIGCIFSIAFFNWFGLSVTNVVSATSRSTIDTCRTVLIWMISLYLGWETFNWFQVLGFIVLIYGTFIFNGIINLPFQLVGKNDRDRDTYNENRPLLDENPSSISDDEENENHFANI</sequence>
<proteinExistence type="predicted"/>
<feature type="transmembrane region" description="Helical" evidence="6">
    <location>
        <begin position="171"/>
        <end position="188"/>
    </location>
</feature>
<dbReference type="PANTHER" id="PTHR13146:SF0">
    <property type="entry name" value="SOLUTE CARRIER FAMILY 35 MEMBER F6"/>
    <property type="match status" value="1"/>
</dbReference>
<keyword evidence="8" id="KW-1185">Reference proteome</keyword>
<dbReference type="InterPro" id="IPR037185">
    <property type="entry name" value="EmrE-like"/>
</dbReference>
<keyword evidence="4 6" id="KW-0472">Membrane</keyword>
<feature type="transmembrane region" description="Helical" evidence="6">
    <location>
        <begin position="141"/>
        <end position="165"/>
    </location>
</feature>
<dbReference type="InterPro" id="IPR012404">
    <property type="entry name" value="UCP036436"/>
</dbReference>
<dbReference type="GO" id="GO:0000139">
    <property type="term" value="C:Golgi membrane"/>
    <property type="evidence" value="ECO:0007669"/>
    <property type="project" value="InterPro"/>
</dbReference>
<dbReference type="OrthoDB" id="29773at2759"/>
<protein>
    <submittedName>
        <fullName evidence="7">Integral membrane protein</fullName>
    </submittedName>
</protein>
<comment type="caution">
    <text evidence="7">The sequence shown here is derived from an EMBL/GenBank/DDBJ whole genome shotgun (WGS) entry which is preliminary data.</text>
</comment>
<reference evidence="7 8" key="2">
    <citation type="submission" date="2016-08" db="EMBL/GenBank/DDBJ databases">
        <title>Pervasive Adenine N6-methylation of Active Genes in Fungi.</title>
        <authorList>
            <consortium name="DOE Joint Genome Institute"/>
            <person name="Mondo S.J."/>
            <person name="Dannebaum R.O."/>
            <person name="Kuo R.C."/>
            <person name="Labutti K."/>
            <person name="Haridas S."/>
            <person name="Kuo A."/>
            <person name="Salamov A."/>
            <person name="Ahrendt S.R."/>
            <person name="Lipzen A."/>
            <person name="Sullivan W."/>
            <person name="Andreopoulos W.B."/>
            <person name="Clum A."/>
            <person name="Lindquist E."/>
            <person name="Daum C."/>
            <person name="Ramamoorthy G.K."/>
            <person name="Gryganskyi A."/>
            <person name="Culley D."/>
            <person name="Magnuson J.K."/>
            <person name="James T.Y."/>
            <person name="O'Malley M.A."/>
            <person name="Stajich J.E."/>
            <person name="Spatafora J.W."/>
            <person name="Visel A."/>
            <person name="Grigoriev I.V."/>
        </authorList>
    </citation>
    <scope>NUCLEOTIDE SEQUENCE [LARGE SCALE GENOMIC DNA]</scope>
    <source>
        <strain evidence="8">finn</strain>
    </source>
</reference>
<feature type="region of interest" description="Disordered" evidence="5">
    <location>
        <begin position="418"/>
        <end position="444"/>
    </location>
</feature>
<reference evidence="7 8" key="1">
    <citation type="submission" date="2016-08" db="EMBL/GenBank/DDBJ databases">
        <title>Genomes of anaerobic fungi encode conserved fungal cellulosomes for biomass hydrolysis.</title>
        <authorList>
            <consortium name="DOE Joint Genome Institute"/>
            <person name="Haitjema C.H."/>
            <person name="Gilmore S.P."/>
            <person name="Henske J.K."/>
            <person name="Solomon K.V."/>
            <person name="De Groot R."/>
            <person name="Kuo A."/>
            <person name="Mondo S.J."/>
            <person name="Salamov A.A."/>
            <person name="Labutti K."/>
            <person name="Zhao Z."/>
            <person name="Chiniquy J."/>
            <person name="Barry K."/>
            <person name="Brewer H.M."/>
            <person name="Purvine S.O."/>
            <person name="Wright A.T."/>
            <person name="Boxma B."/>
            <person name="Van Alen T."/>
            <person name="Hackstein J.H."/>
            <person name="Baker S.E."/>
            <person name="Grigoriev I.V."/>
            <person name="O'Malley M.A."/>
        </authorList>
    </citation>
    <scope>NUCLEOTIDE SEQUENCE [LARGE SCALE GENOMIC DNA]</scope>
    <source>
        <strain evidence="8">finn</strain>
    </source>
</reference>
<feature type="transmembrane region" description="Helical" evidence="6">
    <location>
        <begin position="197"/>
        <end position="216"/>
    </location>
</feature>
<name>A0A1Y1VHE3_9FUNG</name>
<keyword evidence="2 6" id="KW-0812">Transmembrane</keyword>
<dbReference type="PROSITE" id="PS51257">
    <property type="entry name" value="PROKAR_LIPOPROTEIN"/>
    <property type="match status" value="1"/>
</dbReference>
<gene>
    <name evidence="7" type="ORF">BCR36DRAFT_410682</name>
</gene>
<dbReference type="EMBL" id="MCFH01000010">
    <property type="protein sequence ID" value="ORX54880.1"/>
    <property type="molecule type" value="Genomic_DNA"/>
</dbReference>
<keyword evidence="3 6" id="KW-1133">Transmembrane helix</keyword>
<feature type="transmembrane region" description="Helical" evidence="6">
    <location>
        <begin position="244"/>
        <end position="263"/>
    </location>
</feature>
<dbReference type="InterPro" id="IPR007271">
    <property type="entry name" value="Nuc_sug_transpt"/>
</dbReference>
<evidence type="ECO:0000256" key="4">
    <source>
        <dbReference type="ARBA" id="ARBA00023136"/>
    </source>
</evidence>
<dbReference type="STRING" id="1754191.A0A1Y1VHE3"/>
<dbReference type="PANTHER" id="PTHR13146">
    <property type="match status" value="1"/>
</dbReference>
<evidence type="ECO:0000256" key="5">
    <source>
        <dbReference type="SAM" id="MobiDB-lite"/>
    </source>
</evidence>
<feature type="transmembrane region" description="Helical" evidence="6">
    <location>
        <begin position="356"/>
        <end position="375"/>
    </location>
</feature>